<evidence type="ECO:0000256" key="1">
    <source>
        <dbReference type="ARBA" id="ARBA00022676"/>
    </source>
</evidence>
<dbReference type="RefSeq" id="WP_155150750.1">
    <property type="nucleotide sequence ID" value="NZ_WNCS01000001.1"/>
</dbReference>
<dbReference type="Gene3D" id="3.90.550.10">
    <property type="entry name" value="Spore Coat Polysaccharide Biosynthesis Protein SpsA, Chain A"/>
    <property type="match status" value="1"/>
</dbReference>
<dbReference type="InterPro" id="IPR029044">
    <property type="entry name" value="Nucleotide-diphossugar_trans"/>
</dbReference>
<dbReference type="PANTHER" id="PTHR22916">
    <property type="entry name" value="GLYCOSYLTRANSFERASE"/>
    <property type="match status" value="1"/>
</dbReference>
<feature type="domain" description="Glycosyltransferase 2-like" evidence="3">
    <location>
        <begin position="9"/>
        <end position="157"/>
    </location>
</feature>
<protein>
    <submittedName>
        <fullName evidence="4">Glycosyltransferase</fullName>
    </submittedName>
</protein>
<dbReference type="GO" id="GO:0016758">
    <property type="term" value="F:hexosyltransferase activity"/>
    <property type="evidence" value="ECO:0007669"/>
    <property type="project" value="UniProtKB-ARBA"/>
</dbReference>
<evidence type="ECO:0000259" key="3">
    <source>
        <dbReference type="Pfam" id="PF00535"/>
    </source>
</evidence>
<dbReference type="AlphaFoldDB" id="A0AA43W0T2"/>
<gene>
    <name evidence="4" type="ORF">GMD92_05770</name>
</gene>
<dbReference type="Proteomes" id="UP000448908">
    <property type="component" value="Unassembled WGS sequence"/>
</dbReference>
<name>A0AA43W0T2_9BACT</name>
<sequence length="331" mass="38634">MEKVSPLISVIIPVYKVELYLKQCVESILIQTYSNIEIILVDDGSPDSCPQICDEYARKDYRIKVIHKSNGGLSDARNVGLNGAVGQYVVFVDSDDYWLNENCLKSLVDEINRTPNIDFICFNSYSFVNGTIKNDWIAYSDNILNAQDNNSLINSLIKSGTVPMAAWSKIIRRSFLLENRIQFIKGTIAEDVPWFLEILRVAKCFRFVNLYIYVYRKGVSTSITNTFSEKSFDDLFSILRNEILRIHKDFYPKEIQDALLSFMAYEFCILLSQLRLFPKQIRNIKRKDLLNYKWLLNYTLNYKVKYCAIICKMFGFRMLEFILGQYLRVKI</sequence>
<evidence type="ECO:0000313" key="5">
    <source>
        <dbReference type="Proteomes" id="UP000448908"/>
    </source>
</evidence>
<organism evidence="4 5">
    <name type="scientific">Parabacteroides merdae</name>
    <dbReference type="NCBI Taxonomy" id="46503"/>
    <lineage>
        <taxon>Bacteria</taxon>
        <taxon>Pseudomonadati</taxon>
        <taxon>Bacteroidota</taxon>
        <taxon>Bacteroidia</taxon>
        <taxon>Bacteroidales</taxon>
        <taxon>Tannerellaceae</taxon>
        <taxon>Parabacteroides</taxon>
    </lineage>
</organism>
<keyword evidence="2" id="KW-0808">Transferase</keyword>
<dbReference type="InterPro" id="IPR001173">
    <property type="entry name" value="Glyco_trans_2-like"/>
</dbReference>
<reference evidence="4 5" key="1">
    <citation type="journal article" date="2019" name="Nat. Med.">
        <title>A library of human gut bacterial isolates paired with longitudinal multiomics data enables mechanistic microbiome research.</title>
        <authorList>
            <person name="Poyet M."/>
            <person name="Groussin M."/>
            <person name="Gibbons S.M."/>
            <person name="Avila-Pacheco J."/>
            <person name="Jiang X."/>
            <person name="Kearney S.M."/>
            <person name="Perrotta A.R."/>
            <person name="Berdy B."/>
            <person name="Zhao S."/>
            <person name="Lieberman T.D."/>
            <person name="Swanson P.K."/>
            <person name="Smith M."/>
            <person name="Roesemann S."/>
            <person name="Alexander J.E."/>
            <person name="Rich S.A."/>
            <person name="Livny J."/>
            <person name="Vlamakis H."/>
            <person name="Clish C."/>
            <person name="Bullock K."/>
            <person name="Deik A."/>
            <person name="Scott J."/>
            <person name="Pierce K.A."/>
            <person name="Xavier R.J."/>
            <person name="Alm E.J."/>
        </authorList>
    </citation>
    <scope>NUCLEOTIDE SEQUENCE [LARGE SCALE GENOMIC DNA]</scope>
    <source>
        <strain evidence="4 5">BIOML-A16</strain>
    </source>
</reference>
<dbReference type="PANTHER" id="PTHR22916:SF51">
    <property type="entry name" value="GLYCOSYLTRANSFERASE EPSH-RELATED"/>
    <property type="match status" value="1"/>
</dbReference>
<dbReference type="EMBL" id="WNDA01000006">
    <property type="protein sequence ID" value="MTU68589.1"/>
    <property type="molecule type" value="Genomic_DNA"/>
</dbReference>
<dbReference type="SUPFAM" id="SSF53448">
    <property type="entry name" value="Nucleotide-diphospho-sugar transferases"/>
    <property type="match status" value="1"/>
</dbReference>
<accession>A0AA43W0T2</accession>
<proteinExistence type="predicted"/>
<dbReference type="Pfam" id="PF00535">
    <property type="entry name" value="Glycos_transf_2"/>
    <property type="match status" value="1"/>
</dbReference>
<evidence type="ECO:0000256" key="2">
    <source>
        <dbReference type="ARBA" id="ARBA00022679"/>
    </source>
</evidence>
<keyword evidence="1" id="KW-0328">Glycosyltransferase</keyword>
<evidence type="ECO:0000313" key="4">
    <source>
        <dbReference type="EMBL" id="MTU68589.1"/>
    </source>
</evidence>
<comment type="caution">
    <text evidence="4">The sequence shown here is derived from an EMBL/GenBank/DDBJ whole genome shotgun (WGS) entry which is preliminary data.</text>
</comment>